<protein>
    <recommendedName>
        <fullName evidence="4">Transmembrane protein 214-A</fullName>
    </recommendedName>
</protein>
<evidence type="ECO:0008006" key="4">
    <source>
        <dbReference type="Google" id="ProtNLM"/>
    </source>
</evidence>
<accession>A0A8X8CKL5</accession>
<name>A0A8X8CKL5_POPTO</name>
<comment type="caution">
    <text evidence="2">The sequence shown here is derived from an EMBL/GenBank/DDBJ whole genome shotgun (WGS) entry which is preliminary data.</text>
</comment>
<feature type="compositionally biased region" description="Low complexity" evidence="1">
    <location>
        <begin position="13"/>
        <end position="23"/>
    </location>
</feature>
<gene>
    <name evidence="2" type="ORF">POTOM_037975</name>
</gene>
<proteinExistence type="predicted"/>
<dbReference type="AlphaFoldDB" id="A0A8X8CKL5"/>
<keyword evidence="3" id="KW-1185">Reference proteome</keyword>
<feature type="region of interest" description="Disordered" evidence="1">
    <location>
        <begin position="79"/>
        <end position="137"/>
    </location>
</feature>
<dbReference type="InterPro" id="IPR019308">
    <property type="entry name" value="TMEM214"/>
</dbReference>
<dbReference type="EMBL" id="JAAWWB010000020">
    <property type="protein sequence ID" value="KAG6757655.1"/>
    <property type="molecule type" value="Genomic_DNA"/>
</dbReference>
<dbReference type="PANTHER" id="PTHR13448">
    <property type="entry name" value="TRANSMEMBRANE PROTEIN 214"/>
    <property type="match status" value="1"/>
</dbReference>
<sequence length="702" mass="77439">MDSSESNENHQIASNSNSHSNANDHGWQKVTYPKRQRKQRSAADSAANNSLPIANDSNKPNNVFRSLELQSEDRRRKILESQSAAADAAAAVDTRSRSKHHYRSDDDKEDYDSDDAGVSKENAKAEEKKVKQKKPTKPKVTVADAAAKIDAADLAAFLSDISGSYEGQQEILLMRFADYFGRAFSAVNSSQFPWVKMFRENTVAKLADIPLSHISDAVYKTAADWINQLSIAALGSFVLWCLDSILADLASQQGSSKGSKKVAQQASSKSQRFPALRLILQDCVLLNPTDLNFLMEICWLCHIFMDSLPFPLSVNDAQAAQVDAGASNEMHKLRSALDDFFMKHHEKLYLEHVGYVIPFLISGIQCTGSSLTKAFGRRFSVAMFVVLAMVLRRKPDALINVLPTLRESSKYQGQDKLVVIVWMIAQASHGDLAVGLYSWGHNLLPIVSGKSSNPQSRDIILQSVEKILAAPKARSILVNGAVRKGERLMPPSALEILLRVTFPSSSARLKATERFGAIYPALKEVALAGAPRSKAMKQVSQQILSFALKAAGESIPELSKEAAGISIWCLTQNADCYKQWDKVYQDNLEAGVAVLKRLLEEWKELSVKLAPLDPMRETVKNFRQKNEKGMEPEADATRQALFREADKHCKALSRKLSHGHGCLKGMAVAVIALAAGAAIMSSNMESWDWKELPVFISSQFSL</sequence>
<organism evidence="2 3">
    <name type="scientific">Populus tomentosa</name>
    <name type="common">Chinese white poplar</name>
    <dbReference type="NCBI Taxonomy" id="118781"/>
    <lineage>
        <taxon>Eukaryota</taxon>
        <taxon>Viridiplantae</taxon>
        <taxon>Streptophyta</taxon>
        <taxon>Embryophyta</taxon>
        <taxon>Tracheophyta</taxon>
        <taxon>Spermatophyta</taxon>
        <taxon>Magnoliopsida</taxon>
        <taxon>eudicotyledons</taxon>
        <taxon>Gunneridae</taxon>
        <taxon>Pentapetalae</taxon>
        <taxon>rosids</taxon>
        <taxon>fabids</taxon>
        <taxon>Malpighiales</taxon>
        <taxon>Salicaceae</taxon>
        <taxon>Saliceae</taxon>
        <taxon>Populus</taxon>
    </lineage>
</organism>
<dbReference type="OrthoDB" id="10022292at2759"/>
<dbReference type="GO" id="GO:0005783">
    <property type="term" value="C:endoplasmic reticulum"/>
    <property type="evidence" value="ECO:0007669"/>
    <property type="project" value="TreeGrafter"/>
</dbReference>
<dbReference type="Proteomes" id="UP000886885">
    <property type="component" value="Chromosome 10D"/>
</dbReference>
<reference evidence="2" key="1">
    <citation type="journal article" date="2020" name="bioRxiv">
        <title>Hybrid origin of Populus tomentosa Carr. identified through genome sequencing and phylogenomic analysis.</title>
        <authorList>
            <person name="An X."/>
            <person name="Gao K."/>
            <person name="Chen Z."/>
            <person name="Li J."/>
            <person name="Yang X."/>
            <person name="Yang X."/>
            <person name="Zhou J."/>
            <person name="Guo T."/>
            <person name="Zhao T."/>
            <person name="Huang S."/>
            <person name="Miao D."/>
            <person name="Khan W.U."/>
            <person name="Rao P."/>
            <person name="Ye M."/>
            <person name="Lei B."/>
            <person name="Liao W."/>
            <person name="Wang J."/>
            <person name="Ji L."/>
            <person name="Li Y."/>
            <person name="Guo B."/>
            <person name="Mustafa N.S."/>
            <person name="Li S."/>
            <person name="Yun Q."/>
            <person name="Keller S.R."/>
            <person name="Mao J."/>
            <person name="Zhang R."/>
            <person name="Strauss S.H."/>
        </authorList>
    </citation>
    <scope>NUCLEOTIDE SEQUENCE</scope>
    <source>
        <strain evidence="2">GM15</strain>
        <tissue evidence="2">Leaf</tissue>
    </source>
</reference>
<feature type="compositionally biased region" description="Polar residues" evidence="1">
    <location>
        <begin position="46"/>
        <end position="63"/>
    </location>
</feature>
<evidence type="ECO:0000313" key="2">
    <source>
        <dbReference type="EMBL" id="KAG6757655.1"/>
    </source>
</evidence>
<dbReference type="Pfam" id="PF10151">
    <property type="entry name" value="TMEM214"/>
    <property type="match status" value="1"/>
</dbReference>
<evidence type="ECO:0000313" key="3">
    <source>
        <dbReference type="Proteomes" id="UP000886885"/>
    </source>
</evidence>
<dbReference type="PANTHER" id="PTHR13448:SF14">
    <property type="entry name" value="F26K24.17 PROTEIN"/>
    <property type="match status" value="1"/>
</dbReference>
<evidence type="ECO:0000256" key="1">
    <source>
        <dbReference type="SAM" id="MobiDB-lite"/>
    </source>
</evidence>
<dbReference type="GO" id="GO:0005794">
    <property type="term" value="C:Golgi apparatus"/>
    <property type="evidence" value="ECO:0007669"/>
    <property type="project" value="TreeGrafter"/>
</dbReference>
<feature type="compositionally biased region" description="Basic and acidic residues" evidence="1">
    <location>
        <begin position="117"/>
        <end position="129"/>
    </location>
</feature>
<feature type="region of interest" description="Disordered" evidence="1">
    <location>
        <begin position="1"/>
        <end position="63"/>
    </location>
</feature>
<feature type="compositionally biased region" description="Polar residues" evidence="1">
    <location>
        <begin position="1"/>
        <end position="12"/>
    </location>
</feature>